<keyword evidence="1" id="KW-0175">Coiled coil</keyword>
<dbReference type="RefSeq" id="XP_016612430.1">
    <property type="nucleotide sequence ID" value="XM_016748455.1"/>
</dbReference>
<dbReference type="VEuPathDB" id="FungiDB:SPPG_00122"/>
<keyword evidence="2" id="KW-0472">Membrane</keyword>
<accession>A0A0L0HSP8</accession>
<evidence type="ECO:0000313" key="4">
    <source>
        <dbReference type="Proteomes" id="UP000053201"/>
    </source>
</evidence>
<dbReference type="OrthoDB" id="2160967at2759"/>
<dbReference type="EMBL" id="KQ257450">
    <property type="protein sequence ID" value="KND04391.1"/>
    <property type="molecule type" value="Genomic_DNA"/>
</dbReference>
<keyword evidence="2" id="KW-0812">Transmembrane</keyword>
<sequence length="314" mass="35392">MSTTASLDNVPLTARDGAAPALSVESATSPLRTSPQVFFVKQLTVQFFFSRNTLLSISLDAVSVATQPEEWNVSSKQAVLDEEDLPPGTEFEALDTVDEIIYFDIGKLLEDQVEDASLIFQFNTRTGVHVFQALSEEQKAEIAACVRKATSEKHAMPLEVEANDQDEETVSSIEHSLEHYTTLCDTYEVQLQSIKSLESKWTEVHETNTTLVEMLEEMQHRNEMLAARLEDANRSSQDAADKIATMQRRMDEKRRLLKEKGELLQRIGERITKPDDGIRLQWRHVAAGAGALLFTAFVAHYIWLVLVFTRTMRG</sequence>
<reference evidence="3 4" key="1">
    <citation type="submission" date="2009-08" db="EMBL/GenBank/DDBJ databases">
        <title>The Genome Sequence of Spizellomyces punctatus strain DAOM BR117.</title>
        <authorList>
            <consortium name="The Broad Institute Genome Sequencing Platform"/>
            <person name="Russ C."/>
            <person name="Cuomo C."/>
            <person name="Shea T."/>
            <person name="Young S.K."/>
            <person name="Zeng Q."/>
            <person name="Koehrsen M."/>
            <person name="Haas B."/>
            <person name="Borodovsky M."/>
            <person name="Guigo R."/>
            <person name="Alvarado L."/>
            <person name="Berlin A."/>
            <person name="Bochicchio J."/>
            <person name="Borenstein D."/>
            <person name="Chapman S."/>
            <person name="Chen Z."/>
            <person name="Engels R."/>
            <person name="Freedman E."/>
            <person name="Gellesch M."/>
            <person name="Goldberg J."/>
            <person name="Griggs A."/>
            <person name="Gujja S."/>
            <person name="Heiman D."/>
            <person name="Hepburn T."/>
            <person name="Howarth C."/>
            <person name="Jen D."/>
            <person name="Larson L."/>
            <person name="Lewis B."/>
            <person name="Mehta T."/>
            <person name="Park D."/>
            <person name="Pearson M."/>
            <person name="Roberts A."/>
            <person name="Saif S."/>
            <person name="Shenoy N."/>
            <person name="Sisk P."/>
            <person name="Stolte C."/>
            <person name="Sykes S."/>
            <person name="Thomson T."/>
            <person name="Walk T."/>
            <person name="White J."/>
            <person name="Yandava C."/>
            <person name="Burger G."/>
            <person name="Gray M.W."/>
            <person name="Holland P.W.H."/>
            <person name="King N."/>
            <person name="Lang F.B.F."/>
            <person name="Roger A.J."/>
            <person name="Ruiz-Trillo I."/>
            <person name="Lander E."/>
            <person name="Nusbaum C."/>
        </authorList>
    </citation>
    <scope>NUCLEOTIDE SEQUENCE [LARGE SCALE GENOMIC DNA]</scope>
    <source>
        <strain evidence="3 4">DAOM BR117</strain>
    </source>
</reference>
<feature type="coiled-coil region" evidence="1">
    <location>
        <begin position="215"/>
        <end position="249"/>
    </location>
</feature>
<name>A0A0L0HSP8_SPIPD</name>
<proteinExistence type="predicted"/>
<dbReference type="InParanoid" id="A0A0L0HSP8"/>
<organism evidence="3 4">
    <name type="scientific">Spizellomyces punctatus (strain DAOM BR117)</name>
    <dbReference type="NCBI Taxonomy" id="645134"/>
    <lineage>
        <taxon>Eukaryota</taxon>
        <taxon>Fungi</taxon>
        <taxon>Fungi incertae sedis</taxon>
        <taxon>Chytridiomycota</taxon>
        <taxon>Chytridiomycota incertae sedis</taxon>
        <taxon>Chytridiomycetes</taxon>
        <taxon>Spizellomycetales</taxon>
        <taxon>Spizellomycetaceae</taxon>
        <taxon>Spizellomyces</taxon>
    </lineage>
</organism>
<gene>
    <name evidence="3" type="ORF">SPPG_00122</name>
</gene>
<feature type="transmembrane region" description="Helical" evidence="2">
    <location>
        <begin position="285"/>
        <end position="308"/>
    </location>
</feature>
<keyword evidence="2" id="KW-1133">Transmembrane helix</keyword>
<evidence type="ECO:0000256" key="1">
    <source>
        <dbReference type="SAM" id="Coils"/>
    </source>
</evidence>
<keyword evidence="4" id="KW-1185">Reference proteome</keyword>
<protein>
    <submittedName>
        <fullName evidence="3">Uncharacterized protein</fullName>
    </submittedName>
</protein>
<dbReference type="Proteomes" id="UP000053201">
    <property type="component" value="Unassembled WGS sequence"/>
</dbReference>
<dbReference type="GeneID" id="27683870"/>
<dbReference type="AlphaFoldDB" id="A0A0L0HSP8"/>
<evidence type="ECO:0000313" key="3">
    <source>
        <dbReference type="EMBL" id="KND04391.1"/>
    </source>
</evidence>
<evidence type="ECO:0000256" key="2">
    <source>
        <dbReference type="SAM" id="Phobius"/>
    </source>
</evidence>